<gene>
    <name evidence="1" type="ORF">F5544_15160</name>
</gene>
<organism evidence="1 2">
    <name type="scientific">Nocardia arthritidis</name>
    <dbReference type="NCBI Taxonomy" id="228602"/>
    <lineage>
        <taxon>Bacteria</taxon>
        <taxon>Bacillati</taxon>
        <taxon>Actinomycetota</taxon>
        <taxon>Actinomycetes</taxon>
        <taxon>Mycobacteriales</taxon>
        <taxon>Nocardiaceae</taxon>
        <taxon>Nocardia</taxon>
    </lineage>
</organism>
<accession>A0A6G9YCY0</accession>
<name>A0A6G9YCY0_9NOCA</name>
<proteinExistence type="predicted"/>
<dbReference type="RefSeq" id="WP_167473823.1">
    <property type="nucleotide sequence ID" value="NZ_CP046172.1"/>
</dbReference>
<sequence>MPNSLLARIRNRWHSARSARADTSGLALWQRAALFAPDLAGTADPAALRQLVWGHPGEADLPWKGRY</sequence>
<dbReference type="Proteomes" id="UP000503540">
    <property type="component" value="Chromosome"/>
</dbReference>
<evidence type="ECO:0000313" key="1">
    <source>
        <dbReference type="EMBL" id="QIS10916.1"/>
    </source>
</evidence>
<keyword evidence="2" id="KW-1185">Reference proteome</keyword>
<reference evidence="1 2" key="1">
    <citation type="journal article" date="2019" name="ACS Chem. Biol.">
        <title>Identification and Mobilization of a Cryptic Antibiotic Biosynthesis Gene Locus from a Human-Pathogenic Nocardia Isolate.</title>
        <authorList>
            <person name="Herisse M."/>
            <person name="Ishida K."/>
            <person name="Porter J.L."/>
            <person name="Howden B."/>
            <person name="Hertweck C."/>
            <person name="Stinear T.P."/>
            <person name="Pidot S.J."/>
        </authorList>
    </citation>
    <scope>NUCLEOTIDE SEQUENCE [LARGE SCALE GENOMIC DNA]</scope>
    <source>
        <strain evidence="1 2">AUSMDU00012717</strain>
    </source>
</reference>
<dbReference type="KEGG" id="nah:F5544_15160"/>
<protein>
    <submittedName>
        <fullName evidence="1">Uncharacterized protein</fullName>
    </submittedName>
</protein>
<dbReference type="EMBL" id="CP046172">
    <property type="protein sequence ID" value="QIS10916.1"/>
    <property type="molecule type" value="Genomic_DNA"/>
</dbReference>
<evidence type="ECO:0000313" key="2">
    <source>
        <dbReference type="Proteomes" id="UP000503540"/>
    </source>
</evidence>
<dbReference type="AlphaFoldDB" id="A0A6G9YCY0"/>